<keyword evidence="5" id="KW-0472">Membrane</keyword>
<evidence type="ECO:0000313" key="7">
    <source>
        <dbReference type="EMBL" id="KOF75878.1"/>
    </source>
</evidence>
<dbReference type="Gene3D" id="3.30.40.10">
    <property type="entry name" value="Zinc/RING finger domain, C3HC4 (zinc finger)"/>
    <property type="match status" value="1"/>
</dbReference>
<dbReference type="SMART" id="SM00184">
    <property type="entry name" value="RING"/>
    <property type="match status" value="1"/>
</dbReference>
<keyword evidence="2" id="KW-0862">Zinc</keyword>
<protein>
    <recommendedName>
        <fullName evidence="6">RING-type domain-containing protein</fullName>
    </recommendedName>
</protein>
<dbReference type="GO" id="GO:0036503">
    <property type="term" value="P:ERAD pathway"/>
    <property type="evidence" value="ECO:0007669"/>
    <property type="project" value="TreeGrafter"/>
</dbReference>
<evidence type="ECO:0000256" key="5">
    <source>
        <dbReference type="SAM" id="Phobius"/>
    </source>
</evidence>
<dbReference type="InterPro" id="IPR013083">
    <property type="entry name" value="Znf_RING/FYVE/PHD"/>
</dbReference>
<feature type="transmembrane region" description="Helical" evidence="5">
    <location>
        <begin position="6"/>
        <end position="28"/>
    </location>
</feature>
<evidence type="ECO:0000256" key="1">
    <source>
        <dbReference type="ARBA" id="ARBA00022771"/>
    </source>
</evidence>
<dbReference type="Gene3D" id="3.40.30.10">
    <property type="entry name" value="Glutaredoxin"/>
    <property type="match status" value="1"/>
</dbReference>
<dbReference type="OrthoDB" id="21204at2759"/>
<dbReference type="KEGG" id="obi:106877125"/>
<dbReference type="GO" id="GO:0005783">
    <property type="term" value="C:endoplasmic reticulum"/>
    <property type="evidence" value="ECO:0007669"/>
    <property type="project" value="TreeGrafter"/>
</dbReference>
<feature type="transmembrane region" description="Helical" evidence="5">
    <location>
        <begin position="353"/>
        <end position="377"/>
    </location>
</feature>
<dbReference type="GO" id="GO:0004842">
    <property type="term" value="F:ubiquitin-protein transferase activity"/>
    <property type="evidence" value="ECO:0007669"/>
    <property type="project" value="InterPro"/>
</dbReference>
<dbReference type="PROSITE" id="PS50089">
    <property type="entry name" value="ZF_RING_2"/>
    <property type="match status" value="1"/>
</dbReference>
<dbReference type="OMA" id="PDWLAWP"/>
<reference evidence="7" key="1">
    <citation type="submission" date="2015-07" db="EMBL/GenBank/DDBJ databases">
        <title>MeaNS - Measles Nucleotide Surveillance Program.</title>
        <authorList>
            <person name="Tran T."/>
            <person name="Druce J."/>
        </authorList>
    </citation>
    <scope>NUCLEOTIDE SEQUENCE</scope>
    <source>
        <strain evidence="7">UCB-OBI-ISO-001</strain>
        <tissue evidence="7">Gonad</tissue>
    </source>
</reference>
<name>A0A0L8GFZ4_OCTBM</name>
<proteinExistence type="predicted"/>
<dbReference type="GO" id="GO:0008270">
    <property type="term" value="F:zinc ion binding"/>
    <property type="evidence" value="ECO:0007669"/>
    <property type="project" value="UniProtKB-KW"/>
</dbReference>
<feature type="transmembrane region" description="Helical" evidence="5">
    <location>
        <begin position="415"/>
        <end position="433"/>
    </location>
</feature>
<dbReference type="EMBL" id="KQ421984">
    <property type="protein sequence ID" value="KOF75878.1"/>
    <property type="molecule type" value="Genomic_DNA"/>
</dbReference>
<evidence type="ECO:0000256" key="4">
    <source>
        <dbReference type="SAM" id="MobiDB-lite"/>
    </source>
</evidence>
<dbReference type="AlphaFoldDB" id="A0A0L8GFZ4"/>
<gene>
    <name evidence="7" type="ORF">OCBIM_22034134mg</name>
</gene>
<sequence>MWVRIVLLIIYIAVLFVIARLLETFAWYDAGLLAHRLLDPMTLSVKKLKALLEQRGVGYEGIVEKKELTGLVEATGVVTDDEVLEVGEIEDTAEVTNFTSGYDFYEQVEDTKDSVWLVQVIASGHNSSFINNASWKTVRKKVAKFGVRAGVMDCSLDWKLCRNKGWYSSQVILSLPENFKTKANVVMYVYNGPAKPSSMFKWVKNKLNRKVKQIADYDELKREWLSFQKKYEIRVVLFTELASIPLIFSALSVKFPGRVRFGTMNSKSGSGKETLARLKLKPPACFVIAPGKTLVYGSRPGELLTFRSMENFLKSLYPEVNDFFILSLIVTNLMGWFELFLSQGSAFRRLLRLICCCIKYNIVLIILWQPLLAFFQLSYFEILLEWGLLALHFLSGSSIGSIIRKDLIFYSNSRYLLLGTFFLYSLLVGYIQYKRKNGMIDEDEFDWFNFAQLLNFNPLLNPSFQIVHPGGLYAMYLLESSDMLFGHFPDLVVTEMQSVVSSDYIKHLPRWKYGRVLNHNDNSKLKCFHKDDVENLIATPNHGFCSGSPDFESGDDPAIQMMDGNYCCGCMQRNAASSESFVSTSPPPDLSEEQQSHKSNDDGCCPLHKRKHSSALSAEECKHNSLCSAFSKANAREANHLVCSENYKLVPDGFLQTSQCVICLEDFVIGADICGLPCAHFFHECCILRWLYRMSYACPMCRWLSYNPKPGLDLCEIFSAVPN</sequence>
<feature type="transmembrane region" description="Helical" evidence="5">
    <location>
        <begin position="323"/>
        <end position="341"/>
    </location>
</feature>
<dbReference type="STRING" id="37653.A0A0L8GFZ4"/>
<dbReference type="PANTHER" id="PTHR15302:SF0">
    <property type="entry name" value="E3 UBIQUITIN-PROTEIN LIGASE RNF103"/>
    <property type="match status" value="1"/>
</dbReference>
<keyword evidence="5" id="KW-1133">Transmembrane helix</keyword>
<organism evidence="7">
    <name type="scientific">Octopus bimaculoides</name>
    <name type="common">California two-spotted octopus</name>
    <dbReference type="NCBI Taxonomy" id="37653"/>
    <lineage>
        <taxon>Eukaryota</taxon>
        <taxon>Metazoa</taxon>
        <taxon>Spiralia</taxon>
        <taxon>Lophotrochozoa</taxon>
        <taxon>Mollusca</taxon>
        <taxon>Cephalopoda</taxon>
        <taxon>Coleoidea</taxon>
        <taxon>Octopodiformes</taxon>
        <taxon>Octopoda</taxon>
        <taxon>Incirrata</taxon>
        <taxon>Octopodidae</taxon>
        <taxon>Octopus</taxon>
    </lineage>
</organism>
<feature type="domain" description="RING-type" evidence="6">
    <location>
        <begin position="660"/>
        <end position="702"/>
    </location>
</feature>
<evidence type="ECO:0000259" key="6">
    <source>
        <dbReference type="PROSITE" id="PS50089"/>
    </source>
</evidence>
<accession>A0A0L8GFZ4</accession>
<evidence type="ECO:0000256" key="3">
    <source>
        <dbReference type="PROSITE-ProRule" id="PRU00175"/>
    </source>
</evidence>
<feature type="region of interest" description="Disordered" evidence="4">
    <location>
        <begin position="579"/>
        <end position="604"/>
    </location>
</feature>
<dbReference type="PANTHER" id="PTHR15302">
    <property type="entry name" value="E3 UBIQUITIN-PROTEIN LIGASE RNF103"/>
    <property type="match status" value="1"/>
</dbReference>
<feature type="transmembrane region" description="Helical" evidence="5">
    <location>
        <begin position="383"/>
        <end position="403"/>
    </location>
</feature>
<dbReference type="Pfam" id="PF13639">
    <property type="entry name" value="zf-RING_2"/>
    <property type="match status" value="1"/>
</dbReference>
<dbReference type="GO" id="GO:0016567">
    <property type="term" value="P:protein ubiquitination"/>
    <property type="evidence" value="ECO:0007669"/>
    <property type="project" value="InterPro"/>
</dbReference>
<keyword evidence="1 3" id="KW-0479">Metal-binding</keyword>
<dbReference type="InterPro" id="IPR001841">
    <property type="entry name" value="Znf_RING"/>
</dbReference>
<dbReference type="SUPFAM" id="SSF57850">
    <property type="entry name" value="RING/U-box"/>
    <property type="match status" value="1"/>
</dbReference>
<keyword evidence="5" id="KW-0812">Transmembrane</keyword>
<dbReference type="CDD" id="cd16473">
    <property type="entry name" value="RING-H2_RNF103"/>
    <property type="match status" value="1"/>
</dbReference>
<evidence type="ECO:0000256" key="2">
    <source>
        <dbReference type="ARBA" id="ARBA00022833"/>
    </source>
</evidence>
<dbReference type="InterPro" id="IPR042494">
    <property type="entry name" value="RNF103"/>
</dbReference>
<keyword evidence="1 3" id="KW-0863">Zinc-finger</keyword>